<accession>A0A2R8BLP0</accession>
<proteinExistence type="predicted"/>
<gene>
    <name evidence="1" type="ORF">DEA8626_03346</name>
</gene>
<organism evidence="1 2">
    <name type="scientific">Albidovulum aquaemixtae</name>
    <dbReference type="NCBI Taxonomy" id="1542388"/>
    <lineage>
        <taxon>Bacteria</taxon>
        <taxon>Pseudomonadati</taxon>
        <taxon>Pseudomonadota</taxon>
        <taxon>Alphaproteobacteria</taxon>
        <taxon>Rhodobacterales</taxon>
        <taxon>Paracoccaceae</taxon>
        <taxon>Albidovulum</taxon>
    </lineage>
</organism>
<name>A0A2R8BLP0_9RHOB</name>
<evidence type="ECO:0000313" key="1">
    <source>
        <dbReference type="EMBL" id="SPH24296.1"/>
    </source>
</evidence>
<dbReference type="SUPFAM" id="SSF110296">
    <property type="entry name" value="Oligoxyloglucan reducing end-specific cellobiohydrolase"/>
    <property type="match status" value="1"/>
</dbReference>
<dbReference type="EMBL" id="OMOQ01000003">
    <property type="protein sequence ID" value="SPH24296.1"/>
    <property type="molecule type" value="Genomic_DNA"/>
</dbReference>
<keyword evidence="2" id="KW-1185">Reference proteome</keyword>
<evidence type="ECO:0000313" key="2">
    <source>
        <dbReference type="Proteomes" id="UP000244924"/>
    </source>
</evidence>
<reference evidence="1 2" key="1">
    <citation type="submission" date="2018-03" db="EMBL/GenBank/DDBJ databases">
        <authorList>
            <person name="Keele B.F."/>
        </authorList>
    </citation>
    <scope>NUCLEOTIDE SEQUENCE [LARGE SCALE GENOMIC DNA]</scope>
    <source>
        <strain evidence="1 2">CECT 8626</strain>
    </source>
</reference>
<dbReference type="AlphaFoldDB" id="A0A2R8BLP0"/>
<dbReference type="InterPro" id="IPR015943">
    <property type="entry name" value="WD40/YVTN_repeat-like_dom_sf"/>
</dbReference>
<dbReference type="Proteomes" id="UP000244924">
    <property type="component" value="Unassembled WGS sequence"/>
</dbReference>
<dbReference type="Gene3D" id="2.130.10.10">
    <property type="entry name" value="YVTN repeat-like/Quinoprotein amine dehydrogenase"/>
    <property type="match status" value="1"/>
</dbReference>
<protein>
    <submittedName>
        <fullName evidence="1">Uncharacterized protein</fullName>
    </submittedName>
</protein>
<sequence>MVLPMPEVDDRTFDELVDEALQVVREHSDGWTDLSTSDPGVVLVEAFAHLTEMMIYRMNRLPEKAYVAFLELLNVRPFPPSAAQAVLKLNLAAPRGADLELPAGLRVTTPRGGDGGRPPVFETLVPATLPAGETEVLVPAAHFVSVAGELAGRGDGQPGQSVTVRHGPLIADNLPGQNMIVAVEAEASELTAADTTVEHAGRAYSVWQEVSRFSEQTRGRNVYTVNRYTGEIAFAPALRIGEGAGRVSDRPIVLGNVPARGQEIRVWYRHEGEGGGGIPAGKLSVLVSPLDGVSVTNPEAATAGRPTEALENALARGPMELHSLERAITARDFETLACRAAAGVNRARAIANASLWAHGARGAVNVSLVPQPHDTTGLVTVQSLREAQQAQVLEQVQGVLDVRRALGTACLINWARYKSVFARANVTVYPGQDSAAAEARISERLQNLVNPLDRGPGKPGWGFGRPLLAWDVLRAIGDLPGVAGVANIRLVVDHAPHAEVKTLARDPYQADTWYTASGSEFYRSGNNGDSWEALSRFDGQTVMHVAAYAPEAGDDPARAGLVSAVTKEDDQWRLHVSRDCGESFELVSLFEFEVSSVAWIFRDRVPSLFLASPSGLFEVLLQPGAAPRQVLVDADDPEMGATSVAVSRDLQGRTIVAVAGSAEQGVYLSAEAGEAGSYRHVGLKGELVRVLMIQETATHRYLWAGVSAVGKDEGNGCYRAQLEGKGIDQDDWTHFGEGWSAGGCRALAHDGHTIYAGSLRRGVLCLNPDEAEIAWRTPDVSCGLPLRDVSRLSPVDAIAATEGFVLAAGPSGVFRSTDLGISYQCCSETEFENEVKLPANWVLCSGRHEIRVSQVDETL</sequence>